<dbReference type="FunFam" id="3.40.50.1820:FF:000057">
    <property type="entry name" value="Lipase"/>
    <property type="match status" value="1"/>
</dbReference>
<evidence type="ECO:0000256" key="5">
    <source>
        <dbReference type="ARBA" id="ARBA00023098"/>
    </source>
</evidence>
<keyword evidence="11" id="KW-1185">Reference proteome</keyword>
<organism evidence="10 11">
    <name type="scientific">Tenebrio molitor</name>
    <name type="common">Yellow mealworm beetle</name>
    <dbReference type="NCBI Taxonomy" id="7067"/>
    <lineage>
        <taxon>Eukaryota</taxon>
        <taxon>Metazoa</taxon>
        <taxon>Ecdysozoa</taxon>
        <taxon>Arthropoda</taxon>
        <taxon>Hexapoda</taxon>
        <taxon>Insecta</taxon>
        <taxon>Pterygota</taxon>
        <taxon>Neoptera</taxon>
        <taxon>Endopterygota</taxon>
        <taxon>Coleoptera</taxon>
        <taxon>Polyphaga</taxon>
        <taxon>Cucujiformia</taxon>
        <taxon>Tenebrionidae</taxon>
        <taxon>Tenebrio</taxon>
    </lineage>
</organism>
<keyword evidence="3 7" id="KW-0378">Hydrolase</keyword>
<comment type="similarity">
    <text evidence="1 7">Belongs to the AB hydrolase superfamily. Lipase family.</text>
</comment>
<dbReference type="Proteomes" id="UP000719412">
    <property type="component" value="Unassembled WGS sequence"/>
</dbReference>
<dbReference type="AlphaFoldDB" id="A0A8J6LIC3"/>
<proteinExistence type="inferred from homology"/>
<reference evidence="10" key="1">
    <citation type="journal article" date="2020" name="J Insects Food Feed">
        <title>The yellow mealworm (Tenebrio molitor) genome: a resource for the emerging insects as food and feed industry.</title>
        <authorList>
            <person name="Eriksson T."/>
            <person name="Andere A."/>
            <person name="Kelstrup H."/>
            <person name="Emery V."/>
            <person name="Picard C."/>
        </authorList>
    </citation>
    <scope>NUCLEOTIDE SEQUENCE</scope>
    <source>
        <strain evidence="10">Stoneville</strain>
        <tissue evidence="10">Whole head</tissue>
    </source>
</reference>
<evidence type="ECO:0000256" key="7">
    <source>
        <dbReference type="PIRNR" id="PIRNR000862"/>
    </source>
</evidence>
<dbReference type="GO" id="GO:0016042">
    <property type="term" value="P:lipid catabolic process"/>
    <property type="evidence" value="ECO:0007669"/>
    <property type="project" value="UniProtKB-KW"/>
</dbReference>
<dbReference type="InterPro" id="IPR025483">
    <property type="entry name" value="Lipase_euk"/>
</dbReference>
<dbReference type="GO" id="GO:0016788">
    <property type="term" value="F:hydrolase activity, acting on ester bonds"/>
    <property type="evidence" value="ECO:0007669"/>
    <property type="project" value="InterPro"/>
</dbReference>
<keyword evidence="6" id="KW-0325">Glycoprotein</keyword>
<dbReference type="Gene3D" id="3.40.50.1820">
    <property type="entry name" value="alpha/beta hydrolase"/>
    <property type="match status" value="1"/>
</dbReference>
<feature type="domain" description="Partial AB-hydrolase lipase" evidence="9">
    <location>
        <begin position="31"/>
        <end position="84"/>
    </location>
</feature>
<feature type="active site" description="Charge relay system" evidence="8">
    <location>
        <position position="332"/>
    </location>
</feature>
<name>A0A8J6LIC3_TENMO</name>
<dbReference type="SUPFAM" id="SSF53474">
    <property type="entry name" value="alpha/beta-Hydrolases"/>
    <property type="match status" value="1"/>
</dbReference>
<evidence type="ECO:0000256" key="6">
    <source>
        <dbReference type="ARBA" id="ARBA00023180"/>
    </source>
</evidence>
<evidence type="ECO:0000313" key="11">
    <source>
        <dbReference type="Proteomes" id="UP000719412"/>
    </source>
</evidence>
<accession>A0A8J6LIC3</accession>
<evidence type="ECO:0000259" key="9">
    <source>
        <dbReference type="Pfam" id="PF04083"/>
    </source>
</evidence>
<sequence>MLATVLECTILPLLAPSVITILMSCLQLWPKMAERHDYNEETHSTTTDDGYILNVFRITSKNQKPTKSPVFVQHGIATNSGPWVDIGNRSIAFRLADEGYDVWLGNVRGSTYSNKHETLNVNTPKYWDFNLDTIAQKDITAQLQLVANQTGNAGDIIYIGHSMGTTLGFMHASENPGKEQGLIKGLIAFAPVVYLDGVAILELATPIGIPLLDILGLLQIKGLLYQEELIHRFLTGFCKNVSPGACLLLINVAFGRTVQFQAEDLLLYYSYWPSGISIYQLKQYLQIVRSKRFQKYDYGLTKNNRVYGQRKPPTYDLSKIDIPVRLFYGKSDSLYKQKNVDRLFDEIGSDNKEKYSTPSDVSGEDFDHIDFMYSKNMEENLYKKLFEVLDSDFGENSGSES</sequence>
<keyword evidence="4 7" id="KW-0442">Lipid degradation</keyword>
<comment type="caution">
    <text evidence="10">The sequence shown here is derived from an EMBL/GenBank/DDBJ whole genome shotgun (WGS) entry which is preliminary data.</text>
</comment>
<dbReference type="Pfam" id="PF04083">
    <property type="entry name" value="Abhydro_lipase"/>
    <property type="match status" value="1"/>
</dbReference>
<dbReference type="PIRSF" id="PIRSF000862">
    <property type="entry name" value="Steryl_ester_lip"/>
    <property type="match status" value="1"/>
</dbReference>
<feature type="active site" description="Charge relay system" evidence="8">
    <location>
        <position position="368"/>
    </location>
</feature>
<evidence type="ECO:0000256" key="2">
    <source>
        <dbReference type="ARBA" id="ARBA00022729"/>
    </source>
</evidence>
<dbReference type="InterPro" id="IPR029058">
    <property type="entry name" value="AB_hydrolase_fold"/>
</dbReference>
<evidence type="ECO:0000256" key="3">
    <source>
        <dbReference type="ARBA" id="ARBA00022801"/>
    </source>
</evidence>
<reference evidence="10" key="2">
    <citation type="submission" date="2021-08" db="EMBL/GenBank/DDBJ databases">
        <authorList>
            <person name="Eriksson T."/>
        </authorList>
    </citation>
    <scope>NUCLEOTIDE SEQUENCE</scope>
    <source>
        <strain evidence="10">Stoneville</strain>
        <tissue evidence="10">Whole head</tissue>
    </source>
</reference>
<dbReference type="InterPro" id="IPR006693">
    <property type="entry name" value="AB_hydrolase_lipase"/>
</dbReference>
<evidence type="ECO:0000256" key="4">
    <source>
        <dbReference type="ARBA" id="ARBA00022963"/>
    </source>
</evidence>
<evidence type="ECO:0000256" key="1">
    <source>
        <dbReference type="ARBA" id="ARBA00010701"/>
    </source>
</evidence>
<keyword evidence="2" id="KW-0732">Signal</keyword>
<keyword evidence="5" id="KW-0443">Lipid metabolism</keyword>
<protein>
    <recommendedName>
        <fullName evidence="7">Lipase</fullName>
    </recommendedName>
</protein>
<evidence type="ECO:0000256" key="8">
    <source>
        <dbReference type="PIRSR" id="PIRSR000862-1"/>
    </source>
</evidence>
<gene>
    <name evidence="10" type="ORF">GEV33_002823</name>
</gene>
<evidence type="ECO:0000313" key="10">
    <source>
        <dbReference type="EMBL" id="KAH0819968.1"/>
    </source>
</evidence>
<dbReference type="PANTHER" id="PTHR11005">
    <property type="entry name" value="LYSOSOMAL ACID LIPASE-RELATED"/>
    <property type="match status" value="1"/>
</dbReference>
<feature type="active site" description="Nucleophile" evidence="8">
    <location>
        <position position="162"/>
    </location>
</feature>
<dbReference type="EMBL" id="JABDTM020013167">
    <property type="protein sequence ID" value="KAH0819968.1"/>
    <property type="molecule type" value="Genomic_DNA"/>
</dbReference>